<dbReference type="EMBL" id="DXDA01000036">
    <property type="protein sequence ID" value="HIY68641.1"/>
    <property type="molecule type" value="Genomic_DNA"/>
</dbReference>
<dbReference type="AlphaFoldDB" id="A0A9D2CAU1"/>
<comment type="caution">
    <text evidence="2">The sequence shown here is derived from an EMBL/GenBank/DDBJ whole genome shotgun (WGS) entry which is preliminary data.</text>
</comment>
<gene>
    <name evidence="2" type="ORF">H9828_04410</name>
</gene>
<dbReference type="InterPro" id="IPR017342">
    <property type="entry name" value="S-AdoMet-dep_Met_synth_prd"/>
</dbReference>
<dbReference type="Pfam" id="PF02965">
    <property type="entry name" value="Met_synt_B12"/>
    <property type="match status" value="1"/>
</dbReference>
<name>A0A9D2CAU1_9BACT</name>
<dbReference type="PIRSF" id="PIRSF037984">
    <property type="entry name" value="Met_synth_TM0269_prd"/>
    <property type="match status" value="1"/>
</dbReference>
<dbReference type="SUPFAM" id="SSF56507">
    <property type="entry name" value="Methionine synthase activation domain-like"/>
    <property type="match status" value="1"/>
</dbReference>
<reference evidence="2" key="2">
    <citation type="submission" date="2021-04" db="EMBL/GenBank/DDBJ databases">
        <authorList>
            <person name="Gilroy R."/>
        </authorList>
    </citation>
    <scope>NUCLEOTIDE SEQUENCE</scope>
    <source>
        <strain evidence="2">5134</strain>
    </source>
</reference>
<feature type="domain" description="AdoMet activation" evidence="1">
    <location>
        <begin position="87"/>
        <end position="218"/>
    </location>
</feature>
<accession>A0A9D2CAU1</accession>
<sequence>MFTRSVSFSELEIAWENIWQESGCEGYVPDAATRQLFDEVAGEIARTCRPSYGYVSYPNEGSDKTTLHLGGRSLRAGGIISRYLYEADEFVLFVATAGRDFEALQRRFHEEGDIVKQYFADIIGSEIAEALGRLLSRELEAAQAARGFRISNSYSPGYCGWPVSEQQILFSLLPPAPCGITLTDSSLMLPIKSISGVIAVGTRIEKKPYGCAICGKKDCYKNRLRKKQEKQ</sequence>
<evidence type="ECO:0000259" key="1">
    <source>
        <dbReference type="Pfam" id="PF02965"/>
    </source>
</evidence>
<proteinExistence type="predicted"/>
<dbReference type="InterPro" id="IPR037010">
    <property type="entry name" value="VitB12-dep_Met_synth_activ_sf"/>
</dbReference>
<evidence type="ECO:0000313" key="3">
    <source>
        <dbReference type="Proteomes" id="UP000886844"/>
    </source>
</evidence>
<protein>
    <submittedName>
        <fullName evidence="2">5-methyltetrahydrofolate--homocysteine methyltransferase</fullName>
    </submittedName>
</protein>
<dbReference type="GO" id="GO:0008705">
    <property type="term" value="F:methionine synthase activity"/>
    <property type="evidence" value="ECO:0007669"/>
    <property type="project" value="InterPro"/>
</dbReference>
<dbReference type="GO" id="GO:0032259">
    <property type="term" value="P:methylation"/>
    <property type="evidence" value="ECO:0007669"/>
    <property type="project" value="UniProtKB-KW"/>
</dbReference>
<keyword evidence="2" id="KW-0489">Methyltransferase</keyword>
<organism evidence="2 3">
    <name type="scientific">Candidatus Alistipes intestinigallinarum</name>
    <dbReference type="NCBI Taxonomy" id="2838440"/>
    <lineage>
        <taxon>Bacteria</taxon>
        <taxon>Pseudomonadati</taxon>
        <taxon>Bacteroidota</taxon>
        <taxon>Bacteroidia</taxon>
        <taxon>Bacteroidales</taxon>
        <taxon>Rikenellaceae</taxon>
        <taxon>Alistipes</taxon>
    </lineage>
</organism>
<reference evidence="2" key="1">
    <citation type="journal article" date="2021" name="PeerJ">
        <title>Extensive microbial diversity within the chicken gut microbiome revealed by metagenomics and culture.</title>
        <authorList>
            <person name="Gilroy R."/>
            <person name="Ravi A."/>
            <person name="Getino M."/>
            <person name="Pursley I."/>
            <person name="Horton D.L."/>
            <person name="Alikhan N.F."/>
            <person name="Baker D."/>
            <person name="Gharbi K."/>
            <person name="Hall N."/>
            <person name="Watson M."/>
            <person name="Adriaenssens E.M."/>
            <person name="Foster-Nyarko E."/>
            <person name="Jarju S."/>
            <person name="Secka A."/>
            <person name="Antonio M."/>
            <person name="Oren A."/>
            <person name="Chaudhuri R.R."/>
            <person name="La Ragione R."/>
            <person name="Hildebrand F."/>
            <person name="Pallen M.J."/>
        </authorList>
    </citation>
    <scope>NUCLEOTIDE SEQUENCE</scope>
    <source>
        <strain evidence="2">5134</strain>
    </source>
</reference>
<dbReference type="Proteomes" id="UP000886844">
    <property type="component" value="Unassembled WGS sequence"/>
</dbReference>
<evidence type="ECO:0000313" key="2">
    <source>
        <dbReference type="EMBL" id="HIY68641.1"/>
    </source>
</evidence>
<dbReference type="Gene3D" id="3.40.109.40">
    <property type="match status" value="1"/>
</dbReference>
<dbReference type="InterPro" id="IPR004223">
    <property type="entry name" value="VitB12-dep_Met_synth_activ_dom"/>
</dbReference>
<keyword evidence="2" id="KW-0808">Transferase</keyword>